<feature type="compositionally biased region" description="Low complexity" evidence="1">
    <location>
        <begin position="553"/>
        <end position="569"/>
    </location>
</feature>
<feature type="compositionally biased region" description="Low complexity" evidence="1">
    <location>
        <begin position="439"/>
        <end position="450"/>
    </location>
</feature>
<feature type="compositionally biased region" description="Low complexity" evidence="1">
    <location>
        <begin position="502"/>
        <end position="522"/>
    </location>
</feature>
<reference evidence="2 3" key="1">
    <citation type="submission" date="2015-03" db="EMBL/GenBank/DDBJ databases">
        <title>Genomics and transcriptomics of the oil-accumulating basidiomycete yeast T. oleaginosus allow insights into substrate utilization and the diverse evolutionary trajectories of mating systems in fungi.</title>
        <authorList>
            <consortium name="DOE Joint Genome Institute"/>
            <person name="Kourist R."/>
            <person name="Kracht O."/>
            <person name="Bracharz F."/>
            <person name="Lipzen A."/>
            <person name="Nolan M."/>
            <person name="Ohm R."/>
            <person name="Grigoriev I."/>
            <person name="Sun S."/>
            <person name="Heitman J."/>
            <person name="Bruck T."/>
            <person name="Nowrousian M."/>
        </authorList>
    </citation>
    <scope>NUCLEOTIDE SEQUENCE [LARGE SCALE GENOMIC DNA]</scope>
    <source>
        <strain evidence="2 3">IBC0246</strain>
    </source>
</reference>
<evidence type="ECO:0000256" key="1">
    <source>
        <dbReference type="SAM" id="MobiDB-lite"/>
    </source>
</evidence>
<proteinExistence type="predicted"/>
<accession>A0A0J0XHR1</accession>
<feature type="region of interest" description="Disordered" evidence="1">
    <location>
        <begin position="204"/>
        <end position="230"/>
    </location>
</feature>
<organism evidence="2 3">
    <name type="scientific">Cutaneotrichosporon oleaginosum</name>
    <dbReference type="NCBI Taxonomy" id="879819"/>
    <lineage>
        <taxon>Eukaryota</taxon>
        <taxon>Fungi</taxon>
        <taxon>Dikarya</taxon>
        <taxon>Basidiomycota</taxon>
        <taxon>Agaricomycotina</taxon>
        <taxon>Tremellomycetes</taxon>
        <taxon>Trichosporonales</taxon>
        <taxon>Trichosporonaceae</taxon>
        <taxon>Cutaneotrichosporon</taxon>
    </lineage>
</organism>
<name>A0A0J0XHR1_9TREE</name>
<dbReference type="AlphaFoldDB" id="A0A0J0XHR1"/>
<keyword evidence="3" id="KW-1185">Reference proteome</keyword>
<feature type="region of interest" description="Disordered" evidence="1">
    <location>
        <begin position="60"/>
        <end position="133"/>
    </location>
</feature>
<feature type="compositionally biased region" description="Low complexity" evidence="1">
    <location>
        <begin position="91"/>
        <end position="106"/>
    </location>
</feature>
<feature type="region of interest" description="Disordered" evidence="1">
    <location>
        <begin position="603"/>
        <end position="632"/>
    </location>
</feature>
<dbReference type="Proteomes" id="UP000053611">
    <property type="component" value="Unassembled WGS sequence"/>
</dbReference>
<dbReference type="EMBL" id="KQ087232">
    <property type="protein sequence ID" value="KLT40608.1"/>
    <property type="molecule type" value="Genomic_DNA"/>
</dbReference>
<feature type="region of interest" description="Disordered" evidence="1">
    <location>
        <begin position="288"/>
        <end position="313"/>
    </location>
</feature>
<feature type="region of interest" description="Disordered" evidence="1">
    <location>
        <begin position="656"/>
        <end position="693"/>
    </location>
</feature>
<dbReference type="RefSeq" id="XP_018277099.1">
    <property type="nucleotide sequence ID" value="XM_018426859.1"/>
</dbReference>
<feature type="region of interest" description="Disordered" evidence="1">
    <location>
        <begin position="387"/>
        <end position="579"/>
    </location>
</feature>
<dbReference type="GeneID" id="28987462"/>
<sequence>MPPTHRHFSGPPILPPVPELAFDILDGFTFQFDSLSTPPSAAFDASSPRVHSPLPIRLMSSRLIPQPPPNALADVPEDLSDTEEANEDMELSTTLPSYSESPSSLSRDGNGSSIPNGGPLRPTAPLNIRKKLSASPPGGLFALRMQHRTTLPDCPRTPSPGHDYCSVERLDPILAAIVNGDMREGGLPEELTLERTYPHYEKSYTASTKGSVHSRRPSEPDTGSRGALRDAFAEGTKAFVTTLNKRREEDRRRSVYSHKRNADSETWAPSEFDIPPPTTNAKAVSLLGHHDRRHDRRGSDADELQITPAPRPFPGATSKAAALLGIGVAEPPPVKRFGKFGSPKAPPNALHAIRRTQPTGWSGAGASATIKRMSQYAFQMMDDDIDLSDDLETPAPVHPIPHEEDVTIAPGPGQSFTPMSARLSVHGASPRGASPRGVSPLSSSPHSTGSAMRNTPSPLGSGHPFAAIPTRVTPQPRIRPEGTSPSSLSAKSSPLVPHTPLSAYSHSSGAASSSDSSRAPTALQRKSTLKARPPPISVERISPTRDFPLVEVPTPQTIPSSSTPTTARPVISQTEANEPPRFKSHILAKYRLIEPPIAVADQRDSTCTMSTTASGATGMSSNSGWSDNSDTYTSRESYAASARESVAASRHSLYTSASTESFGSHNAPRRSGASVARVDSLPSAAGRDDKSLTARLHKHVRTTSTASSASSAFSAVNSATATLKAAAFTLSGLAAHIAPGLTTPEHGKNPHEIPAHMRIFPAPDEAQVPQTQPKPPPWHNYKIRYDKDGREIPDLTPRPLLAAPVEESWFEPSTPVSPGADESALHRVGTLVRRGWRRK</sequence>
<gene>
    <name evidence="2" type="ORF">CC85DRAFT_329774</name>
</gene>
<evidence type="ECO:0000313" key="2">
    <source>
        <dbReference type="EMBL" id="KLT40608.1"/>
    </source>
</evidence>
<protein>
    <submittedName>
        <fullName evidence="2">Uncharacterized protein</fullName>
    </submittedName>
</protein>
<feature type="compositionally biased region" description="Acidic residues" evidence="1">
    <location>
        <begin position="75"/>
        <end position="90"/>
    </location>
</feature>
<evidence type="ECO:0000313" key="3">
    <source>
        <dbReference type="Proteomes" id="UP000053611"/>
    </source>
</evidence>
<feature type="compositionally biased region" description="Low complexity" evidence="1">
    <location>
        <begin position="605"/>
        <end position="621"/>
    </location>
</feature>
<feature type="compositionally biased region" description="Low complexity" evidence="1">
    <location>
        <begin position="484"/>
        <end position="495"/>
    </location>
</feature>